<organism evidence="2 3">
    <name type="scientific">Caenorhabditis japonica</name>
    <dbReference type="NCBI Taxonomy" id="281687"/>
    <lineage>
        <taxon>Eukaryota</taxon>
        <taxon>Metazoa</taxon>
        <taxon>Ecdysozoa</taxon>
        <taxon>Nematoda</taxon>
        <taxon>Chromadorea</taxon>
        <taxon>Rhabditida</taxon>
        <taxon>Rhabditina</taxon>
        <taxon>Rhabditomorpha</taxon>
        <taxon>Rhabditoidea</taxon>
        <taxon>Rhabditidae</taxon>
        <taxon>Peloderinae</taxon>
        <taxon>Caenorhabditis</taxon>
    </lineage>
</organism>
<name>A0A8R1HH29_CAEJA</name>
<dbReference type="Proteomes" id="UP000005237">
    <property type="component" value="Unassembled WGS sequence"/>
</dbReference>
<proteinExistence type="predicted"/>
<feature type="transmembrane region" description="Helical" evidence="1">
    <location>
        <begin position="251"/>
        <end position="272"/>
    </location>
</feature>
<feature type="transmembrane region" description="Helical" evidence="1">
    <location>
        <begin position="192"/>
        <end position="215"/>
    </location>
</feature>
<keyword evidence="1" id="KW-0812">Transmembrane</keyword>
<evidence type="ECO:0000313" key="3">
    <source>
        <dbReference type="Proteomes" id="UP000005237"/>
    </source>
</evidence>
<evidence type="ECO:0000256" key="1">
    <source>
        <dbReference type="SAM" id="Phobius"/>
    </source>
</evidence>
<keyword evidence="1" id="KW-0472">Membrane</keyword>
<keyword evidence="3" id="KW-1185">Reference proteome</keyword>
<dbReference type="EnsemblMetazoa" id="CJA01331b.1">
    <property type="protein sequence ID" value="CJA01331b.1"/>
    <property type="gene ID" value="WBGene00120535"/>
</dbReference>
<feature type="transmembrane region" description="Helical" evidence="1">
    <location>
        <begin position="37"/>
        <end position="58"/>
    </location>
</feature>
<feature type="transmembrane region" description="Helical" evidence="1">
    <location>
        <begin position="284"/>
        <end position="309"/>
    </location>
</feature>
<protein>
    <submittedName>
        <fullName evidence="2">Uncharacterized protein</fullName>
    </submittedName>
</protein>
<evidence type="ECO:0000313" key="2">
    <source>
        <dbReference type="EnsemblMetazoa" id="CJA01331b.1"/>
    </source>
</evidence>
<reference evidence="2" key="2">
    <citation type="submission" date="2022-06" db="UniProtKB">
        <authorList>
            <consortium name="EnsemblMetazoa"/>
        </authorList>
    </citation>
    <scope>IDENTIFICATION</scope>
    <source>
        <strain evidence="2">DF5081</strain>
    </source>
</reference>
<sequence>MASTGPKWSLYPLLAIVAFFEFLLGATHIAYCSPLFFLFFPFINAVFGLVAAFHAIFLRYPNRFVDADSIPFTLQSSFEGLNIVVLLSILINTRNEHFPQVLNRIEARAASRPIEYFDSFSREPVLCEVFGVNGSIVLLEYEDETIKDGVCHGLKYRTIAMVGSCNDLLGTFQLSILNKLGWEPKERESIRFLTSIALSVLSGIHLLICTLLTFYSAIETKIRLYSYHYQVAISLFVIFVSFLHLRYCCTFFFLYLPLAIGLFSLLQGIVSWRTKCHGSTTRALNIFGAAFAVLLNAATSFGIFCWFNRNTVPHMITRHCHWLEHREAYYYRTHLPVHLLVYPVCLLNAIRILDKE</sequence>
<keyword evidence="1" id="KW-1133">Transmembrane helix</keyword>
<accession>A0A8R1HH29</accession>
<dbReference type="AlphaFoldDB" id="A0A8R1HH29"/>
<reference evidence="3" key="1">
    <citation type="submission" date="2010-08" db="EMBL/GenBank/DDBJ databases">
        <authorList>
            <consortium name="Caenorhabditis japonica Sequencing Consortium"/>
            <person name="Wilson R.K."/>
        </authorList>
    </citation>
    <scope>NUCLEOTIDE SEQUENCE [LARGE SCALE GENOMIC DNA]</scope>
    <source>
        <strain evidence="3">DF5081</strain>
    </source>
</reference>
<feature type="transmembrane region" description="Helical" evidence="1">
    <location>
        <begin position="227"/>
        <end position="245"/>
    </location>
</feature>
<feature type="transmembrane region" description="Helical" evidence="1">
    <location>
        <begin position="12"/>
        <end position="31"/>
    </location>
</feature>